<organism evidence="2 3">
    <name type="scientific">Meloidogyne graminicola</name>
    <dbReference type="NCBI Taxonomy" id="189291"/>
    <lineage>
        <taxon>Eukaryota</taxon>
        <taxon>Metazoa</taxon>
        <taxon>Ecdysozoa</taxon>
        <taxon>Nematoda</taxon>
        <taxon>Chromadorea</taxon>
        <taxon>Rhabditida</taxon>
        <taxon>Tylenchina</taxon>
        <taxon>Tylenchomorpha</taxon>
        <taxon>Tylenchoidea</taxon>
        <taxon>Meloidogynidae</taxon>
        <taxon>Meloidogyninae</taxon>
        <taxon>Meloidogyne</taxon>
    </lineage>
</organism>
<dbReference type="Proteomes" id="UP000605970">
    <property type="component" value="Unassembled WGS sequence"/>
</dbReference>
<protein>
    <submittedName>
        <fullName evidence="2">HDAg domain-containing protein</fullName>
    </submittedName>
</protein>
<accession>A0A8S9ZYL5</accession>
<feature type="non-terminal residue" evidence="2">
    <location>
        <position position="1"/>
    </location>
</feature>
<reference evidence="2" key="1">
    <citation type="journal article" date="2020" name="Ecol. Evol.">
        <title>Genome structure and content of the rice root-knot nematode (Meloidogyne graminicola).</title>
        <authorList>
            <person name="Phan N.T."/>
            <person name="Danchin E.G.J."/>
            <person name="Klopp C."/>
            <person name="Perfus-Barbeoch L."/>
            <person name="Kozlowski D.K."/>
            <person name="Koutsovoulos G.D."/>
            <person name="Lopez-Roques C."/>
            <person name="Bouchez O."/>
            <person name="Zahm M."/>
            <person name="Besnard G."/>
            <person name="Bellafiore S."/>
        </authorList>
    </citation>
    <scope>NUCLEOTIDE SEQUENCE</scope>
    <source>
        <strain evidence="2">VN-18</strain>
    </source>
</reference>
<evidence type="ECO:0000256" key="1">
    <source>
        <dbReference type="SAM" id="MobiDB-lite"/>
    </source>
</evidence>
<dbReference type="EMBL" id="JABEBT010000013">
    <property type="protein sequence ID" value="KAF7638245.1"/>
    <property type="molecule type" value="Genomic_DNA"/>
</dbReference>
<dbReference type="AlphaFoldDB" id="A0A8S9ZYL5"/>
<name>A0A8S9ZYL5_9BILA</name>
<keyword evidence="3" id="KW-1185">Reference proteome</keyword>
<feature type="region of interest" description="Disordered" evidence="1">
    <location>
        <begin position="277"/>
        <end position="298"/>
    </location>
</feature>
<comment type="caution">
    <text evidence="2">The sequence shown here is derived from an EMBL/GenBank/DDBJ whole genome shotgun (WGS) entry which is preliminary data.</text>
</comment>
<evidence type="ECO:0000313" key="3">
    <source>
        <dbReference type="Proteomes" id="UP000605970"/>
    </source>
</evidence>
<dbReference type="OrthoDB" id="2135488at2759"/>
<gene>
    <name evidence="2" type="ORF">Mgra_00002218</name>
</gene>
<sequence>VHCRILDWLSFSIVLFSVKFYNFLFIMSSVDNHFRDQQVRWIENKLGSNELWGGKQASVVLTREILVELETCFQVETVADIFRKFPDEGLIQCASKVDSFFNRTQLELERILAEKVGFNCKNFQIRIPPDSELIPQSLLKLELCDRNGLTKHFGHREKTTANKSSKLLEDVKKSVEQQNNPSNKKNHGLISSFPIKIRSTAKRLDNNLPMRGISSTASALKMSGGFTNESKKYHQRTLLKRTGGAMLLDIDDLPKKNRKRRNVDTITLTIDKKIDERKDSSTDETSHVNEKNELNENNSLIINSGEATPAQASSASESVLENQQKMSVSSIGTEQSLINNNSIPPTSLPSTLSFSTGIMKQSDESSSTVEDTQLKFHQTIGQMMAANNFGNIPNANLTALQQFESMLKDANKLTPSSHNLIISFLLGNKHNPFEEQIGPVITLPFSESVEFEPLSGGKGMEALLVETYFQMDYRTGEWKRLKNSRVLDPEELNRRKDQLFGSSKQFGEKTLMNGQNSSLQQMFFQSSSQ</sequence>
<proteinExistence type="predicted"/>
<feature type="compositionally biased region" description="Basic and acidic residues" evidence="1">
    <location>
        <begin position="277"/>
        <end position="294"/>
    </location>
</feature>
<evidence type="ECO:0000313" key="2">
    <source>
        <dbReference type="EMBL" id="KAF7638245.1"/>
    </source>
</evidence>